<feature type="compositionally biased region" description="Polar residues" evidence="2">
    <location>
        <begin position="1378"/>
        <end position="1397"/>
    </location>
</feature>
<accession>A0AAE0Q6F6</accession>
<evidence type="ECO:0000313" key="6">
    <source>
        <dbReference type="Proteomes" id="UP001274896"/>
    </source>
</evidence>
<name>A0AAE0Q6F6_9TELE</name>
<dbReference type="InterPro" id="IPR027914">
    <property type="entry name" value="DUF4456"/>
</dbReference>
<feature type="coiled-coil region" evidence="1">
    <location>
        <begin position="805"/>
        <end position="843"/>
    </location>
</feature>
<dbReference type="PANTHER" id="PTHR21444:SF14">
    <property type="entry name" value="COILED-COIL DOMAIN-CONTAINING PROTEIN 180"/>
    <property type="match status" value="1"/>
</dbReference>
<dbReference type="EMBL" id="JAUCMX010000021">
    <property type="protein sequence ID" value="KAK3514521.1"/>
    <property type="molecule type" value="Genomic_DNA"/>
</dbReference>
<sequence>CDDAEEHSNVMEVEEALYPKSLIVELQRNVREKFFNHIEERNQEVLNHTVATVEAKKHKLKSELDLRIHLYQPRAKRIKMDIYNVRAAELILHQDRVDRHCKGVLQALDDLRTDFNNLQVTQREICENIRTKIYSTEETLYTITKSDTLLKFGASIQITLDEHFSDILESQRQFKRNMEISLEGLREANAQLMKNFKLFAEGGNFTPKEIKQYRKHLKKTAECIDSTEKALMQNMAVTETKWQDEAKEVISKFKEKLQFLKADLMFLEKIQRILKNTKLQIKSEAMKSNTHKKMINTVCCLLHQSIAGYSVVSRRNCKLISSESKMAGRQPRLLTTAGISCQSFYSRGTLQTQLSLSLHEGKRRRRAAHCLSEDNPISRNTCTGYHQHPLRAQTGAEQCPEGIMRNQLLSGTRPAFSTDQDDHEEIRGLPDRLVSAKTSSDILERLMEKKQREHTEAVTQLKRDLPELSAGYESLLRDTGEDFLLELSECDEEVERLMQKTEHGGDLVAFSYQDLHEIWTSVSHESAMRRNCIQELDELFVKYETEQAALISALLRKYTMKLEKISYVMPSDVHRLINNEAMMINQALLANKRAIAKLHMNLMEKDLQKEVQCQLRWETMLQDWKKIKVVAALSQFKDFLNSPEIENPKNVQDALNTMQTQQKAYSEQRLKILEQVRNMTPPNCSMSLAAEWYSSLSSVNEQIDGMHTETMKMLREYYENTWQDCYLEVGRFKSEVSTYGFTSDEIQHIVNNEVVPLIGKCQTQAEERLAAMKKAFEGLAKTAAFLSKSLFEFVHGAAKVWELHNARLQRTEQQLQDSLKELSKDYEEKNQKKEAQLDVMMDKLRQDSTEKALKSTMEKILNILEQIKEGYVNFYKEGVVRVESYPEMVLIEIHTYSKAVSQYFKVNEIYSQENRDPQNNEAFLTLKGNIYSCPEIHCDDAEEHSNVMEVEEALYPKSLIVELQRNVREKFFNHLEERNQEVLNHTVATVEAMKDKLKSELDLRIHLHQPRAKRIKMDLQNVRAAELILHQDRVDRHCKGVLQALDDLRTDFNNLQVTQREICENIRTKIYSTEETLYTITKSDTLLKFGASIQITLDEHFSDILESQRQFKRNMEIKFGGLRKANAQLMKNFKLFAEGGNFTPKEIKQYRKHLKKTAECIDSTEKALMQNMAVTETKWQDEAKKVISKFEEKLQLLKADLMFLEKIQRILKNTKLQIKLEAMKSNTHKKMINTVMSELKERLDAYTQHSLDNMVTSGDICSLTSSLIEELRKRSQYLDCYLDPSMAAPLPGSPLQGAFAMATRSRKQEKAGSPSADPLLQPSCMGAAFMDDKAVEVIRGLLRISKPQTCQRVSEELKETNPAAVTAPVSPCPPPGSGQRSGKNRNLSGLKSLRRNSMNSQRVIKPTQFDTRFQVFGPKPDEQKEILTFKGFISNILWEANDLLLQVATDFYQKTEHRSSSRSQYIQKSFELCAEDLNKILLDVQSQCHKYHHGCVQEFCKQLKAIEEIVCEIPEALLTKLRDQHLEDLSQRLSLIHQQFKQTQQQSEQKRRKHSSQLRVRLSHPACEEELNRLVTAEDDRQEEQRKAIENNRLELQACIEKNADEFVTALATLTESLLFQLANILTVDEIQGGSVEPERENITKLVRRSKAGTLQKEHEKRSLLARGSRAWPGISYFGPTDGSSVKQQKRETATITTAKTTMAQLKVMKVRNALHQSYKQRIMEEFEIVEKFRQEQGAELFHWQQHWRGQLKTLATIKAE</sequence>
<evidence type="ECO:0000256" key="2">
    <source>
        <dbReference type="SAM" id="MobiDB-lite"/>
    </source>
</evidence>
<feature type="coiled-coil region" evidence="1">
    <location>
        <begin position="243"/>
        <end position="270"/>
    </location>
</feature>
<evidence type="ECO:0008006" key="7">
    <source>
        <dbReference type="Google" id="ProtNLM"/>
    </source>
</evidence>
<evidence type="ECO:0000256" key="1">
    <source>
        <dbReference type="SAM" id="Coils"/>
    </source>
</evidence>
<feature type="domain" description="DUF4456" evidence="4">
    <location>
        <begin position="1445"/>
        <end position="1649"/>
    </location>
</feature>
<comment type="caution">
    <text evidence="5">The sequence shown here is derived from an EMBL/GenBank/DDBJ whole genome shotgun (WGS) entry which is preliminary data.</text>
</comment>
<evidence type="ECO:0000259" key="3">
    <source>
        <dbReference type="Pfam" id="PF14643"/>
    </source>
</evidence>
<protein>
    <recommendedName>
        <fullName evidence="7">Coiled-coil domain containing 180</fullName>
    </recommendedName>
</protein>
<evidence type="ECO:0000313" key="5">
    <source>
        <dbReference type="EMBL" id="KAK3514521.1"/>
    </source>
</evidence>
<feature type="domain" description="DUF4455" evidence="3">
    <location>
        <begin position="448"/>
        <end position="912"/>
    </location>
</feature>
<dbReference type="InterPro" id="IPR028089">
    <property type="entry name" value="DUF4455"/>
</dbReference>
<gene>
    <name evidence="5" type="ORF">QTP70_021499</name>
</gene>
<keyword evidence="1" id="KW-0175">Coiled coil</keyword>
<feature type="coiled-coil region" evidence="1">
    <location>
        <begin position="1180"/>
        <end position="1207"/>
    </location>
</feature>
<keyword evidence="6" id="KW-1185">Reference proteome</keyword>
<feature type="region of interest" description="Disordered" evidence="2">
    <location>
        <begin position="1359"/>
        <end position="1397"/>
    </location>
</feature>
<feature type="non-terminal residue" evidence="5">
    <location>
        <position position="1"/>
    </location>
</feature>
<dbReference type="Proteomes" id="UP001274896">
    <property type="component" value="Unassembled WGS sequence"/>
</dbReference>
<evidence type="ECO:0000259" key="4">
    <source>
        <dbReference type="Pfam" id="PF14644"/>
    </source>
</evidence>
<proteinExistence type="predicted"/>
<reference evidence="5" key="1">
    <citation type="submission" date="2023-06" db="EMBL/GenBank/DDBJ databases">
        <title>Male Hemibagrus guttatus genome.</title>
        <authorList>
            <person name="Bian C."/>
        </authorList>
    </citation>
    <scope>NUCLEOTIDE SEQUENCE</scope>
    <source>
        <strain evidence="5">Male_cb2023</strain>
        <tissue evidence="5">Muscle</tissue>
    </source>
</reference>
<dbReference type="Pfam" id="PF14644">
    <property type="entry name" value="DUF4456"/>
    <property type="match status" value="1"/>
</dbReference>
<dbReference type="PANTHER" id="PTHR21444">
    <property type="entry name" value="COILED-COIL DOMAIN-CONTAINING PROTEIN 180"/>
    <property type="match status" value="1"/>
</dbReference>
<feature type="coiled-coil region" evidence="1">
    <location>
        <begin position="1526"/>
        <end position="1587"/>
    </location>
</feature>
<dbReference type="Pfam" id="PF14643">
    <property type="entry name" value="DUF4455"/>
    <property type="match status" value="1"/>
</dbReference>
<organism evidence="5 6">
    <name type="scientific">Hemibagrus guttatus</name>
    <dbReference type="NCBI Taxonomy" id="175788"/>
    <lineage>
        <taxon>Eukaryota</taxon>
        <taxon>Metazoa</taxon>
        <taxon>Chordata</taxon>
        <taxon>Craniata</taxon>
        <taxon>Vertebrata</taxon>
        <taxon>Euteleostomi</taxon>
        <taxon>Actinopterygii</taxon>
        <taxon>Neopterygii</taxon>
        <taxon>Teleostei</taxon>
        <taxon>Ostariophysi</taxon>
        <taxon>Siluriformes</taxon>
        <taxon>Bagridae</taxon>
        <taxon>Hemibagrus</taxon>
    </lineage>
</organism>